<dbReference type="PANTHER" id="PTHR45674">
    <property type="entry name" value="DNA LIGASE 1/3 FAMILY MEMBER"/>
    <property type="match status" value="1"/>
</dbReference>
<keyword evidence="8" id="KW-1185">Reference proteome</keyword>
<proteinExistence type="inferred from homology"/>
<dbReference type="EC" id="6.5.1.1" evidence="2"/>
<dbReference type="CDD" id="cd07906">
    <property type="entry name" value="Adenylation_DNA_ligase_LigD_LigC"/>
    <property type="match status" value="1"/>
</dbReference>
<dbReference type="InterPro" id="IPR012310">
    <property type="entry name" value="DNA_ligase_ATP-dep_cent"/>
</dbReference>
<dbReference type="InterPro" id="IPR012309">
    <property type="entry name" value="DNA_ligase_ATP-dep_C"/>
</dbReference>
<accession>A0A2P7AKA0</accession>
<dbReference type="SUPFAM" id="SSF50249">
    <property type="entry name" value="Nucleic acid-binding proteins"/>
    <property type="match status" value="1"/>
</dbReference>
<gene>
    <name evidence="7" type="ORF">CU100_25995</name>
</gene>
<evidence type="ECO:0000259" key="6">
    <source>
        <dbReference type="PROSITE" id="PS50160"/>
    </source>
</evidence>
<dbReference type="Pfam" id="PF01068">
    <property type="entry name" value="DNA_ligase_A_M"/>
    <property type="match status" value="1"/>
</dbReference>
<comment type="catalytic activity">
    <reaction evidence="4">
        <text>ATP + (deoxyribonucleotide)n-3'-hydroxyl + 5'-phospho-(deoxyribonucleotide)m = (deoxyribonucleotide)n+m + AMP + diphosphate.</text>
        <dbReference type="EC" id="6.5.1.1"/>
    </reaction>
</comment>
<name>A0A2P7AKA0_9HYPH</name>
<dbReference type="NCBIfam" id="TIGR02779">
    <property type="entry name" value="NHEJ_ligase_lig"/>
    <property type="match status" value="1"/>
</dbReference>
<evidence type="ECO:0000256" key="1">
    <source>
        <dbReference type="ARBA" id="ARBA00007572"/>
    </source>
</evidence>
<dbReference type="AlphaFoldDB" id="A0A2P7AKA0"/>
<feature type="compositionally biased region" description="Polar residues" evidence="5">
    <location>
        <begin position="1"/>
        <end position="11"/>
    </location>
</feature>
<dbReference type="OrthoDB" id="9802472at2"/>
<feature type="region of interest" description="Disordered" evidence="5">
    <location>
        <begin position="1"/>
        <end position="39"/>
    </location>
</feature>
<dbReference type="Gene3D" id="3.30.1490.70">
    <property type="match status" value="1"/>
</dbReference>
<dbReference type="Pfam" id="PF04679">
    <property type="entry name" value="DNA_ligase_A_C"/>
    <property type="match status" value="1"/>
</dbReference>
<evidence type="ECO:0000256" key="5">
    <source>
        <dbReference type="SAM" id="MobiDB-lite"/>
    </source>
</evidence>
<evidence type="ECO:0000256" key="2">
    <source>
        <dbReference type="ARBA" id="ARBA00012727"/>
    </source>
</evidence>
<keyword evidence="3 7" id="KW-0436">Ligase</keyword>
<protein>
    <recommendedName>
        <fullName evidence="2">DNA ligase (ATP)</fullName>
        <ecNumber evidence="2">6.5.1.1</ecNumber>
    </recommendedName>
</protein>
<comment type="similarity">
    <text evidence="1">Belongs to the ATP-dependent DNA ligase family.</text>
</comment>
<evidence type="ECO:0000313" key="7">
    <source>
        <dbReference type="EMBL" id="PSH54633.1"/>
    </source>
</evidence>
<dbReference type="PANTHER" id="PTHR45674:SF4">
    <property type="entry name" value="DNA LIGASE 1"/>
    <property type="match status" value="1"/>
</dbReference>
<dbReference type="InterPro" id="IPR012340">
    <property type="entry name" value="NA-bd_OB-fold"/>
</dbReference>
<dbReference type="InterPro" id="IPR050191">
    <property type="entry name" value="ATP-dep_DNA_ligase"/>
</dbReference>
<dbReference type="EMBL" id="PGGN01000008">
    <property type="protein sequence ID" value="PSH54633.1"/>
    <property type="molecule type" value="Genomic_DNA"/>
</dbReference>
<dbReference type="Gene3D" id="2.40.50.140">
    <property type="entry name" value="Nucleic acid-binding proteins"/>
    <property type="match status" value="1"/>
</dbReference>
<evidence type="ECO:0000313" key="8">
    <source>
        <dbReference type="Proteomes" id="UP000241158"/>
    </source>
</evidence>
<dbReference type="InterPro" id="IPR016059">
    <property type="entry name" value="DNA_ligase_ATP-dep_CS"/>
</dbReference>
<dbReference type="RefSeq" id="WP_106719538.1">
    <property type="nucleotide sequence ID" value="NZ_JACHXT010000003.1"/>
</dbReference>
<reference evidence="8" key="1">
    <citation type="submission" date="2017-11" db="EMBL/GenBank/DDBJ databases">
        <authorList>
            <person name="Kuznetsova I."/>
            <person name="Sazanova A."/>
            <person name="Chirak E."/>
            <person name="Safronova V."/>
            <person name="Willems A."/>
        </authorList>
    </citation>
    <scope>NUCLEOTIDE SEQUENCE [LARGE SCALE GENOMIC DNA]</scope>
    <source>
        <strain evidence="8">PEPV15</strain>
    </source>
</reference>
<dbReference type="InterPro" id="IPR014146">
    <property type="entry name" value="LigD_ligase_dom"/>
</dbReference>
<evidence type="ECO:0000256" key="4">
    <source>
        <dbReference type="ARBA" id="ARBA00034003"/>
    </source>
</evidence>
<dbReference type="PROSITE" id="PS50160">
    <property type="entry name" value="DNA_LIGASE_A3"/>
    <property type="match status" value="1"/>
</dbReference>
<dbReference type="SUPFAM" id="SSF56091">
    <property type="entry name" value="DNA ligase/mRNA capping enzyme, catalytic domain"/>
    <property type="match status" value="1"/>
</dbReference>
<dbReference type="GO" id="GO:0003910">
    <property type="term" value="F:DNA ligase (ATP) activity"/>
    <property type="evidence" value="ECO:0007669"/>
    <property type="project" value="UniProtKB-EC"/>
</dbReference>
<feature type="domain" description="ATP-dependent DNA ligase family profile" evidence="6">
    <location>
        <begin position="139"/>
        <end position="254"/>
    </location>
</feature>
<organism evidence="7 8">
    <name type="scientific">Phyllobacterium endophyticum</name>
    <dbReference type="NCBI Taxonomy" id="1149773"/>
    <lineage>
        <taxon>Bacteria</taxon>
        <taxon>Pseudomonadati</taxon>
        <taxon>Pseudomonadota</taxon>
        <taxon>Alphaproteobacteria</taxon>
        <taxon>Hyphomicrobiales</taxon>
        <taxon>Phyllobacteriaceae</taxon>
        <taxon>Phyllobacterium</taxon>
    </lineage>
</organism>
<dbReference type="CDD" id="cd07971">
    <property type="entry name" value="OBF_DNA_ligase_LigD"/>
    <property type="match status" value="1"/>
</dbReference>
<dbReference type="GO" id="GO:0006310">
    <property type="term" value="P:DNA recombination"/>
    <property type="evidence" value="ECO:0007669"/>
    <property type="project" value="InterPro"/>
</dbReference>
<dbReference type="GO" id="GO:0005524">
    <property type="term" value="F:ATP binding"/>
    <property type="evidence" value="ECO:0007669"/>
    <property type="project" value="InterPro"/>
</dbReference>
<dbReference type="Gene3D" id="3.30.470.30">
    <property type="entry name" value="DNA ligase/mRNA capping enzyme"/>
    <property type="match status" value="1"/>
</dbReference>
<evidence type="ECO:0000256" key="3">
    <source>
        <dbReference type="ARBA" id="ARBA00022598"/>
    </source>
</evidence>
<dbReference type="PROSITE" id="PS00333">
    <property type="entry name" value="DNA_LIGASE_A2"/>
    <property type="match status" value="1"/>
</dbReference>
<dbReference type="GO" id="GO:0006281">
    <property type="term" value="P:DNA repair"/>
    <property type="evidence" value="ECO:0007669"/>
    <property type="project" value="InterPro"/>
</dbReference>
<sequence>MAKTPRQSSQPLLRETERPLQSRPRKLRDPAQPQLLLDPMPERVEPCLASLKTRPPTGPDWLFEVKWDGYRLAIHIEPEGIRILTRGGHDWTHRFPAIAEAARSLDVATAIIDGEAVVFNERGLPDFGLLQQSLGGRSGKRASQEASFYAFDLLYFDGHDLRDIELVSRRHLLEGLIGKADGTIKFSETIEGDGDDLLADACEHGLEGIIAKRRASSYTSGRAGEWLKIKCTQSESFFIVGWEPSSVAFGGIGRLLLAAYKGNDLVFVGSVETGFNRRKAMALRKDLEKLKTTKPPVLIQKKGVQFVLPTLIAEIEFRAWTHDGNLRYASYKGLRDFQDNAAVCKI</sequence>
<dbReference type="Proteomes" id="UP000241158">
    <property type="component" value="Unassembled WGS sequence"/>
</dbReference>
<comment type="caution">
    <text evidence="7">The sequence shown here is derived from an EMBL/GenBank/DDBJ whole genome shotgun (WGS) entry which is preliminary data.</text>
</comment>